<keyword evidence="3" id="KW-1185">Reference proteome</keyword>
<dbReference type="AlphaFoldDB" id="A0A9P6RHB2"/>
<feature type="compositionally biased region" description="Low complexity" evidence="1">
    <location>
        <begin position="86"/>
        <end position="111"/>
    </location>
</feature>
<feature type="region of interest" description="Disordered" evidence="1">
    <location>
        <begin position="408"/>
        <end position="431"/>
    </location>
</feature>
<feature type="compositionally biased region" description="Basic and acidic residues" evidence="1">
    <location>
        <begin position="53"/>
        <end position="62"/>
    </location>
</feature>
<gene>
    <name evidence="2" type="ORF">BGZ99_005564</name>
</gene>
<sequence>MNPSSQYNNPQQLRDKDGHPVQLSPSWQSLASMSTNQLPSESILESMDPSADAVHESEHDKPSVLPEILPGFMNRMADIHHATLKSVSDSSDPSLHSSSGENNNNGNSRSSNDSDDDDSNSNSISKGRQEKNSETGGSKWTGGTMFPTMMGSYGYHDGSGDISRDRDPDHHFVHQHRSASPTEDANRKLAKNSILYESSDLTESTSQLSDDAFSSDKVEATVPAQPPSRTLVQGGQGGRHWSHELSPEKAGLVGSALEVAGLLKDVILDKIQQHPPTSTASPRPDVHEKARRQMGLTGDEKREAAKAAFGGSEESGDQTVYLEDFDQHLRHENAAKSAAAAAAESAASSSTSAVQAKDLLNSAPDVAQEHRQSVFHLAANPEVKKSLLLDHPEQLGYHARDLNVAPFEDSTTVQHRSAGDNAGQDVSKTGR</sequence>
<feature type="compositionally biased region" description="Polar residues" evidence="1">
    <location>
        <begin position="23"/>
        <end position="40"/>
    </location>
</feature>
<feature type="region of interest" description="Disordered" evidence="1">
    <location>
        <begin position="273"/>
        <end position="318"/>
    </location>
</feature>
<organism evidence="2 3">
    <name type="scientific">Dissophora globulifera</name>
    <dbReference type="NCBI Taxonomy" id="979702"/>
    <lineage>
        <taxon>Eukaryota</taxon>
        <taxon>Fungi</taxon>
        <taxon>Fungi incertae sedis</taxon>
        <taxon>Mucoromycota</taxon>
        <taxon>Mortierellomycotina</taxon>
        <taxon>Mortierellomycetes</taxon>
        <taxon>Mortierellales</taxon>
        <taxon>Mortierellaceae</taxon>
        <taxon>Dissophora</taxon>
    </lineage>
</organism>
<feature type="region of interest" description="Disordered" evidence="1">
    <location>
        <begin position="1"/>
        <end position="69"/>
    </location>
</feature>
<name>A0A9P6RHB2_9FUNG</name>
<comment type="caution">
    <text evidence="2">The sequence shown here is derived from an EMBL/GenBank/DDBJ whole genome shotgun (WGS) entry which is preliminary data.</text>
</comment>
<feature type="compositionally biased region" description="Polar residues" evidence="1">
    <location>
        <begin position="195"/>
        <end position="209"/>
    </location>
</feature>
<evidence type="ECO:0000256" key="1">
    <source>
        <dbReference type="SAM" id="MobiDB-lite"/>
    </source>
</evidence>
<proteinExistence type="predicted"/>
<dbReference type="OrthoDB" id="2434198at2759"/>
<evidence type="ECO:0000313" key="3">
    <source>
        <dbReference type="Proteomes" id="UP000738325"/>
    </source>
</evidence>
<protein>
    <submittedName>
        <fullName evidence="2">Uncharacterized protein</fullName>
    </submittedName>
</protein>
<feature type="compositionally biased region" description="Basic and acidic residues" evidence="1">
    <location>
        <begin position="158"/>
        <end position="172"/>
    </location>
</feature>
<evidence type="ECO:0000313" key="2">
    <source>
        <dbReference type="EMBL" id="KAG0318642.1"/>
    </source>
</evidence>
<feature type="region of interest" description="Disordered" evidence="1">
    <location>
        <begin position="83"/>
        <end position="247"/>
    </location>
</feature>
<reference evidence="2" key="1">
    <citation type="journal article" date="2020" name="Fungal Divers.">
        <title>Resolving the Mortierellaceae phylogeny through synthesis of multi-gene phylogenetics and phylogenomics.</title>
        <authorList>
            <person name="Vandepol N."/>
            <person name="Liber J."/>
            <person name="Desiro A."/>
            <person name="Na H."/>
            <person name="Kennedy M."/>
            <person name="Barry K."/>
            <person name="Grigoriev I.V."/>
            <person name="Miller A.N."/>
            <person name="O'Donnell K."/>
            <person name="Stajich J.E."/>
            <person name="Bonito G."/>
        </authorList>
    </citation>
    <scope>NUCLEOTIDE SEQUENCE</scope>
    <source>
        <strain evidence="2">REB-010B</strain>
    </source>
</reference>
<feature type="compositionally biased region" description="Polar residues" evidence="1">
    <location>
        <begin position="1"/>
        <end position="12"/>
    </location>
</feature>
<accession>A0A9P6RHB2</accession>
<dbReference type="Proteomes" id="UP000738325">
    <property type="component" value="Unassembled WGS sequence"/>
</dbReference>
<dbReference type="EMBL" id="JAAAIP010000361">
    <property type="protein sequence ID" value="KAG0318642.1"/>
    <property type="molecule type" value="Genomic_DNA"/>
</dbReference>